<dbReference type="AlphaFoldDB" id="A0A182Q8T8"/>
<name>A0A182Q8T8_9DIPT</name>
<evidence type="ECO:0000313" key="2">
    <source>
        <dbReference type="Proteomes" id="UP000075886"/>
    </source>
</evidence>
<proteinExistence type="predicted"/>
<reference evidence="2" key="1">
    <citation type="submission" date="2014-01" db="EMBL/GenBank/DDBJ databases">
        <title>The Genome Sequence of Anopheles farauti FAR1 (V2).</title>
        <authorList>
            <consortium name="The Broad Institute Genomics Platform"/>
            <person name="Neafsey D.E."/>
            <person name="Besansky N."/>
            <person name="Howell P."/>
            <person name="Walton C."/>
            <person name="Young S.K."/>
            <person name="Zeng Q."/>
            <person name="Gargeya S."/>
            <person name="Fitzgerald M."/>
            <person name="Haas B."/>
            <person name="Abouelleil A."/>
            <person name="Allen A.W."/>
            <person name="Alvarado L."/>
            <person name="Arachchi H.M."/>
            <person name="Berlin A.M."/>
            <person name="Chapman S.B."/>
            <person name="Gainer-Dewar J."/>
            <person name="Goldberg J."/>
            <person name="Griggs A."/>
            <person name="Gujja S."/>
            <person name="Hansen M."/>
            <person name="Howarth C."/>
            <person name="Imamovic A."/>
            <person name="Ireland A."/>
            <person name="Larimer J."/>
            <person name="McCowan C."/>
            <person name="Murphy C."/>
            <person name="Pearson M."/>
            <person name="Poon T.W."/>
            <person name="Priest M."/>
            <person name="Roberts A."/>
            <person name="Saif S."/>
            <person name="Shea T."/>
            <person name="Sisk P."/>
            <person name="Sykes S."/>
            <person name="Wortman J."/>
            <person name="Nusbaum C."/>
            <person name="Birren B."/>
        </authorList>
    </citation>
    <scope>NUCLEOTIDE SEQUENCE [LARGE SCALE GENOMIC DNA]</scope>
    <source>
        <strain evidence="2">FAR1</strain>
    </source>
</reference>
<dbReference type="VEuPathDB" id="VectorBase:AFAF005348"/>
<sequence>MEASSANKLRPMMKTDFSSRLLTMKDVCNELAAHERRCEDKLNRMHWMHGKMMQMMQEHMTVEAPATDQNVTAGDEGEEPSLVLLRTLQTLIEQKRSLEDRNCRLEQAIMKFKQRFEKVLG</sequence>
<dbReference type="Proteomes" id="UP000075886">
    <property type="component" value="Unassembled WGS sequence"/>
</dbReference>
<dbReference type="EnsemblMetazoa" id="AFAF005348-RA">
    <property type="protein sequence ID" value="AFAF005348-PA"/>
    <property type="gene ID" value="AFAF005348"/>
</dbReference>
<dbReference type="EMBL" id="AXCN02000045">
    <property type="status" value="NOT_ANNOTATED_CDS"/>
    <property type="molecule type" value="Genomic_DNA"/>
</dbReference>
<keyword evidence="2" id="KW-1185">Reference proteome</keyword>
<reference evidence="1" key="2">
    <citation type="submission" date="2020-05" db="UniProtKB">
        <authorList>
            <consortium name="EnsemblMetazoa"/>
        </authorList>
    </citation>
    <scope>IDENTIFICATION</scope>
    <source>
        <strain evidence="1">FAR1</strain>
    </source>
</reference>
<organism evidence="1 2">
    <name type="scientific">Anopheles farauti</name>
    <dbReference type="NCBI Taxonomy" id="69004"/>
    <lineage>
        <taxon>Eukaryota</taxon>
        <taxon>Metazoa</taxon>
        <taxon>Ecdysozoa</taxon>
        <taxon>Arthropoda</taxon>
        <taxon>Hexapoda</taxon>
        <taxon>Insecta</taxon>
        <taxon>Pterygota</taxon>
        <taxon>Neoptera</taxon>
        <taxon>Endopterygota</taxon>
        <taxon>Diptera</taxon>
        <taxon>Nematocera</taxon>
        <taxon>Culicoidea</taxon>
        <taxon>Culicidae</taxon>
        <taxon>Anophelinae</taxon>
        <taxon>Anopheles</taxon>
    </lineage>
</organism>
<accession>A0A182Q8T8</accession>
<evidence type="ECO:0000313" key="1">
    <source>
        <dbReference type="EnsemblMetazoa" id="AFAF005348-PA"/>
    </source>
</evidence>
<protein>
    <submittedName>
        <fullName evidence="1">Uncharacterized protein</fullName>
    </submittedName>
</protein>